<evidence type="ECO:0000313" key="2">
    <source>
        <dbReference type="Proteomes" id="UP001597460"/>
    </source>
</evidence>
<sequence>MNSKLFLSLSIIFLIIGCNPNNGITVNEISSPVSQNSSLPRLYTDNTGTVFMSWVEEVDNMSYLKFSSFSNNTWSKPKTVTSDSTWFVNWADYPSVIANDGSPMAAHWLNKVVGGTYAYHINMSVYNEEWSPAFTSHQDNTPTEHGFVSMTPASDSTYAAIWLDGRQTHDREDDEYSDLNKAMTLRGAIINTNAEILEKFLIDDSVCDCCNTSITKTENGFLAAYRDRTDEEIRDIYVTSYVDGVWSEPKPVHADNWSIGACPVNGPAVDASGNTAAVAWFTGAEGTPHVQFAISKDHGQNFQPPISLDNDSPLGRVDLNITESKIWVSWLSPTDNGAKLNIKVYTLDGEELSSKTVNGLSRSRSSGFPHITELGAGLMIAYTDVTGEIPTVRTLILE</sequence>
<dbReference type="EMBL" id="JBHULI010000024">
    <property type="protein sequence ID" value="MFD2532179.1"/>
    <property type="molecule type" value="Genomic_DNA"/>
</dbReference>
<comment type="caution">
    <text evidence="1">The sequence shown here is derived from an EMBL/GenBank/DDBJ whole genome shotgun (WGS) entry which is preliminary data.</text>
</comment>
<accession>A0ABW5JJ73</accession>
<dbReference type="RefSeq" id="WP_390300396.1">
    <property type="nucleotide sequence ID" value="NZ_JBHULI010000024.1"/>
</dbReference>
<protein>
    <recommendedName>
        <fullName evidence="3">BNR repeat-like domain-containing protein</fullName>
    </recommendedName>
</protein>
<evidence type="ECO:0008006" key="3">
    <source>
        <dbReference type="Google" id="ProtNLM"/>
    </source>
</evidence>
<dbReference type="Proteomes" id="UP001597460">
    <property type="component" value="Unassembled WGS sequence"/>
</dbReference>
<reference evidence="2" key="1">
    <citation type="journal article" date="2019" name="Int. J. Syst. Evol. Microbiol.">
        <title>The Global Catalogue of Microorganisms (GCM) 10K type strain sequencing project: providing services to taxonomists for standard genome sequencing and annotation.</title>
        <authorList>
            <consortium name="The Broad Institute Genomics Platform"/>
            <consortium name="The Broad Institute Genome Sequencing Center for Infectious Disease"/>
            <person name="Wu L."/>
            <person name="Ma J."/>
        </authorList>
    </citation>
    <scope>NUCLEOTIDE SEQUENCE [LARGE SCALE GENOMIC DNA]</scope>
    <source>
        <strain evidence="2">KCTC 52042</strain>
    </source>
</reference>
<gene>
    <name evidence="1" type="ORF">ACFSVN_06955</name>
</gene>
<evidence type="ECO:0000313" key="1">
    <source>
        <dbReference type="EMBL" id="MFD2532179.1"/>
    </source>
</evidence>
<organism evidence="1 2">
    <name type="scientific">Gracilimonas halophila</name>
    <dbReference type="NCBI Taxonomy" id="1834464"/>
    <lineage>
        <taxon>Bacteria</taxon>
        <taxon>Pseudomonadati</taxon>
        <taxon>Balneolota</taxon>
        <taxon>Balneolia</taxon>
        <taxon>Balneolales</taxon>
        <taxon>Balneolaceae</taxon>
        <taxon>Gracilimonas</taxon>
    </lineage>
</organism>
<dbReference type="PROSITE" id="PS51257">
    <property type="entry name" value="PROKAR_LIPOPROTEIN"/>
    <property type="match status" value="1"/>
</dbReference>
<proteinExistence type="predicted"/>
<name>A0ABW5JJ73_9BACT</name>
<keyword evidence="2" id="KW-1185">Reference proteome</keyword>